<dbReference type="PROSITE" id="PS51476">
    <property type="entry name" value="PROTEASOME_BETA_2"/>
    <property type="match status" value="1"/>
</dbReference>
<dbReference type="InterPro" id="IPR016050">
    <property type="entry name" value="Proteasome_bsu_CS"/>
</dbReference>
<dbReference type="PANTHER" id="PTHR32194:SF10">
    <property type="entry name" value="PROTEASOME SUBUNIT BETA TYPE-3"/>
    <property type="match status" value="1"/>
</dbReference>
<comment type="subcellular location">
    <subcellularLocation>
        <location evidence="6">Cytoplasm</location>
    </subcellularLocation>
    <subcellularLocation>
        <location evidence="6">Nucleus</location>
    </subcellularLocation>
</comment>
<evidence type="ECO:0000313" key="10">
    <source>
        <dbReference type="Proteomes" id="UP000054632"/>
    </source>
</evidence>
<dbReference type="Gene3D" id="3.60.20.10">
    <property type="entry name" value="Glutamine Phosphoribosylpyrophosphate, subunit 1, domain 1"/>
    <property type="match status" value="1"/>
</dbReference>
<sequence length="205" mass="23010">MSIMDHNGGIVLAMRGGDCVTIGCDLRLGSRFLTIMNDKEKIYQITRRLFVGIPGLATDAQTIVERMLYRTSIYNLRENHDVTPEVFCRMLSNMLYENRFSPYFCEPVVAGIDWKTSEPYVANMDLIGCICKPNDFVLSGTGDLQMYGMCESVWEKNMDRDAAFEATAQALLACIERDAASGWGAVVYTISNDEIDVKSIKARLD</sequence>
<evidence type="ECO:0000313" key="9">
    <source>
        <dbReference type="EMBL" id="KRZ44593.1"/>
    </source>
</evidence>
<dbReference type="SUPFAM" id="SSF56235">
    <property type="entry name" value="N-terminal nucleophile aminohydrolases (Ntn hydrolases)"/>
    <property type="match status" value="1"/>
</dbReference>
<evidence type="ECO:0000256" key="4">
    <source>
        <dbReference type="ARBA" id="ARBA00024953"/>
    </source>
</evidence>
<keyword evidence="2 6" id="KW-0647">Proteasome</keyword>
<comment type="function">
    <text evidence="6">Component of the proteasome, a multicatalytic proteinase complex which is characterized by its ability to cleave peptides with Arg, Phe, Tyr, Leu, and Glu adjacent to the leaving group at neutral or slightly basic pH. The proteasome has an ATP-dependent proteolytic activity.</text>
</comment>
<dbReference type="GO" id="GO:0019774">
    <property type="term" value="C:proteasome core complex, beta-subunit complex"/>
    <property type="evidence" value="ECO:0007669"/>
    <property type="project" value="InterPro"/>
</dbReference>
<comment type="function">
    <text evidence="4">Non-catalytic component of the proteasome, a multicatalytic proteinase complex which is characterized by its ability to cleave peptides with Arg, Phe, Tyr, Leu, and Glu adjacent to the leaving group at neutral or slightly basic pH. The proteasome has an ATP-dependent proteolytic activity.</text>
</comment>
<protein>
    <recommendedName>
        <fullName evidence="6">Proteasome subunit beta</fullName>
    </recommendedName>
</protein>
<reference evidence="10 11" key="1">
    <citation type="submission" date="2015-01" db="EMBL/GenBank/DDBJ databases">
        <title>Evolution of Trichinella species and genotypes.</title>
        <authorList>
            <person name="Korhonen P.K."/>
            <person name="Edoardo P."/>
            <person name="Giuseppe L.R."/>
            <person name="Gasser R.B."/>
        </authorList>
    </citation>
    <scope>NUCLEOTIDE SEQUENCE [LARGE SCALE GENOMIC DNA]</scope>
    <source>
        <strain evidence="8">ISS13</strain>
        <strain evidence="7">ISS141</strain>
        <strain evidence="9">ISS176</strain>
    </source>
</reference>
<evidence type="ECO:0000256" key="1">
    <source>
        <dbReference type="ARBA" id="ARBA00022490"/>
    </source>
</evidence>
<dbReference type="EMBL" id="JYDV01000005">
    <property type="protein sequence ID" value="KRZ44593.1"/>
    <property type="molecule type" value="Genomic_DNA"/>
</dbReference>
<keyword evidence="3 6" id="KW-0539">Nucleus</keyword>
<dbReference type="EMBL" id="JYDU01000012">
    <property type="protein sequence ID" value="KRX99799.1"/>
    <property type="molecule type" value="Genomic_DNA"/>
</dbReference>
<dbReference type="GO" id="GO:0005634">
    <property type="term" value="C:nucleus"/>
    <property type="evidence" value="ECO:0007669"/>
    <property type="project" value="UniProtKB-SubCell"/>
</dbReference>
<accession>A0A0V0YIC5</accession>
<evidence type="ECO:0000313" key="7">
    <source>
        <dbReference type="EMBL" id="KRX99799.1"/>
    </source>
</evidence>
<dbReference type="InterPro" id="IPR001353">
    <property type="entry name" value="Proteasome_sua/b"/>
</dbReference>
<dbReference type="PROSITE" id="PS00854">
    <property type="entry name" value="PROTEASOME_BETA_1"/>
    <property type="match status" value="1"/>
</dbReference>
<comment type="caution">
    <text evidence="7">The sequence shown here is derived from an EMBL/GenBank/DDBJ whole genome shotgun (WGS) entry which is preliminary data.</text>
</comment>
<evidence type="ECO:0000256" key="5">
    <source>
        <dbReference type="ARBA" id="ARBA00026071"/>
    </source>
</evidence>
<evidence type="ECO:0000256" key="3">
    <source>
        <dbReference type="ARBA" id="ARBA00023242"/>
    </source>
</evidence>
<dbReference type="AlphaFoldDB" id="A0A0V0YIC5"/>
<dbReference type="Proteomes" id="UP000054632">
    <property type="component" value="Unassembled WGS sequence"/>
</dbReference>
<evidence type="ECO:0000256" key="2">
    <source>
        <dbReference type="ARBA" id="ARBA00022942"/>
    </source>
</evidence>
<proteinExistence type="inferred from homology"/>
<keyword evidence="1 6" id="KW-0963">Cytoplasm</keyword>
<dbReference type="InterPro" id="IPR033811">
    <property type="entry name" value="Proteasome_beta_3"/>
</dbReference>
<dbReference type="PANTHER" id="PTHR32194">
    <property type="entry name" value="METALLOPROTEASE TLDD"/>
    <property type="match status" value="1"/>
</dbReference>
<comment type="similarity">
    <text evidence="6">Belongs to the peptidase T1B family.</text>
</comment>
<dbReference type="GO" id="GO:0043161">
    <property type="term" value="P:proteasome-mediated ubiquitin-dependent protein catabolic process"/>
    <property type="evidence" value="ECO:0007669"/>
    <property type="project" value="InterPro"/>
</dbReference>
<evidence type="ECO:0000256" key="6">
    <source>
        <dbReference type="RuleBase" id="RU004203"/>
    </source>
</evidence>
<dbReference type="Pfam" id="PF00227">
    <property type="entry name" value="Proteasome"/>
    <property type="match status" value="1"/>
</dbReference>
<dbReference type="Proteomes" id="UP000054815">
    <property type="component" value="Unassembled WGS sequence"/>
</dbReference>
<name>A0A0V0YIC5_TRIPS</name>
<evidence type="ECO:0000313" key="11">
    <source>
        <dbReference type="Proteomes" id="UP000054815"/>
    </source>
</evidence>
<dbReference type="CDD" id="cd03759">
    <property type="entry name" value="proteasome_beta_type_3"/>
    <property type="match status" value="1"/>
</dbReference>
<dbReference type="InterPro" id="IPR029055">
    <property type="entry name" value="Ntn_hydrolases_N"/>
</dbReference>
<evidence type="ECO:0000313" key="8">
    <source>
        <dbReference type="EMBL" id="KRY77387.1"/>
    </source>
</evidence>
<dbReference type="EMBL" id="JYDR01000007">
    <property type="protein sequence ID" value="KRY77387.1"/>
    <property type="molecule type" value="Genomic_DNA"/>
</dbReference>
<dbReference type="GO" id="GO:0005737">
    <property type="term" value="C:cytoplasm"/>
    <property type="evidence" value="ECO:0007669"/>
    <property type="project" value="UniProtKB-SubCell"/>
</dbReference>
<gene>
    <name evidence="7" type="primary">pbs-3</name>
    <name evidence="8" type="ORF">T4A_14278</name>
    <name evidence="9" type="ORF">T4C_13402</name>
    <name evidence="7" type="ORF">T4E_8830</name>
</gene>
<dbReference type="Proteomes" id="UP000054826">
    <property type="component" value="Unassembled WGS sequence"/>
</dbReference>
<dbReference type="InterPro" id="IPR023333">
    <property type="entry name" value="Proteasome_suB-type"/>
</dbReference>
<comment type="subunit">
    <text evidence="6">Component of the proteasome complex.</text>
</comment>
<comment type="subunit">
    <text evidence="5">The 26S proteasome consists of a 20S proteasome core and two 19S regulatory subunits. The 20S proteasome core is composed of 28 subunits that are arranged in four stacked rings, resulting in a barrel-shaped structure. The two end rings are each formed by seven alpha subunits, and the two central rings are each formed by seven beta subunits. The catalytic chamber with the active sites is on the inside of the barrel.</text>
</comment>
<organism evidence="7 11">
    <name type="scientific">Trichinella pseudospiralis</name>
    <name type="common">Parasitic roundworm</name>
    <dbReference type="NCBI Taxonomy" id="6337"/>
    <lineage>
        <taxon>Eukaryota</taxon>
        <taxon>Metazoa</taxon>
        <taxon>Ecdysozoa</taxon>
        <taxon>Nematoda</taxon>
        <taxon>Enoplea</taxon>
        <taxon>Dorylaimia</taxon>
        <taxon>Trichinellida</taxon>
        <taxon>Trichinellidae</taxon>
        <taxon>Trichinella</taxon>
    </lineage>
</organism>
<dbReference type="STRING" id="6337.A0A0V0YIC5"/>